<dbReference type="Proteomes" id="UP000037136">
    <property type="component" value="Unassembled WGS sequence"/>
</dbReference>
<feature type="region of interest" description="Disordered" evidence="1">
    <location>
        <begin position="169"/>
        <end position="236"/>
    </location>
</feature>
<proteinExistence type="predicted"/>
<reference evidence="2 3" key="2">
    <citation type="journal article" date="2017" name="Sci. Rep.">
        <title>Ant-infecting Ophiocordyceps genomes reveal a high diversity of potential behavioral manipulation genes and a possible major role for enterotoxins.</title>
        <authorList>
            <person name="de Bekker C."/>
            <person name="Ohm R.A."/>
            <person name="Evans H.C."/>
            <person name="Brachmann A."/>
            <person name="Hughes D.P."/>
        </authorList>
    </citation>
    <scope>NUCLEOTIDE SEQUENCE [LARGE SCALE GENOMIC DNA]</scope>
    <source>
        <strain evidence="2 3">SC16a</strain>
    </source>
</reference>
<feature type="compositionally biased region" description="Pro residues" evidence="1">
    <location>
        <begin position="197"/>
        <end position="209"/>
    </location>
</feature>
<evidence type="ECO:0000256" key="1">
    <source>
        <dbReference type="SAM" id="MobiDB-lite"/>
    </source>
</evidence>
<dbReference type="OrthoDB" id="4841107at2759"/>
<dbReference type="STRING" id="268505.A0A2A9PCL8"/>
<reference evidence="2 3" key="1">
    <citation type="journal article" date="2015" name="BMC Genomics">
        <title>Gene expression during zombie ant biting behavior reflects the complexity underlying fungal parasitic behavioral manipulation.</title>
        <authorList>
            <person name="de Bekker C."/>
            <person name="Ohm R.A."/>
            <person name="Loreto R.G."/>
            <person name="Sebastian A."/>
            <person name="Albert I."/>
            <person name="Merrow M."/>
            <person name="Brachmann A."/>
            <person name="Hughes D.P."/>
        </authorList>
    </citation>
    <scope>NUCLEOTIDE SEQUENCE [LARGE SCALE GENOMIC DNA]</scope>
    <source>
        <strain evidence="2 3">SC16a</strain>
    </source>
</reference>
<protein>
    <submittedName>
        <fullName evidence="2">Uncharacterized protein</fullName>
    </submittedName>
</protein>
<name>A0A2A9PCL8_OPHUN</name>
<comment type="caution">
    <text evidence="2">The sequence shown here is derived from an EMBL/GenBank/DDBJ whole genome shotgun (WGS) entry which is preliminary data.</text>
</comment>
<accession>A0A2A9PCL8</accession>
<dbReference type="EMBL" id="LAZP02000273">
    <property type="protein sequence ID" value="PFH58633.1"/>
    <property type="molecule type" value="Genomic_DNA"/>
</dbReference>
<gene>
    <name evidence="2" type="ORF">XA68_13426</name>
</gene>
<dbReference type="AlphaFoldDB" id="A0A2A9PCL8"/>
<organism evidence="2 3">
    <name type="scientific">Ophiocordyceps unilateralis</name>
    <name type="common">Zombie-ant fungus</name>
    <name type="synonym">Torrubia unilateralis</name>
    <dbReference type="NCBI Taxonomy" id="268505"/>
    <lineage>
        <taxon>Eukaryota</taxon>
        <taxon>Fungi</taxon>
        <taxon>Dikarya</taxon>
        <taxon>Ascomycota</taxon>
        <taxon>Pezizomycotina</taxon>
        <taxon>Sordariomycetes</taxon>
        <taxon>Hypocreomycetidae</taxon>
        <taxon>Hypocreales</taxon>
        <taxon>Ophiocordycipitaceae</taxon>
        <taxon>Ophiocordyceps</taxon>
    </lineage>
</organism>
<keyword evidence="3" id="KW-1185">Reference proteome</keyword>
<feature type="compositionally biased region" description="Polar residues" evidence="1">
    <location>
        <begin position="169"/>
        <end position="184"/>
    </location>
</feature>
<evidence type="ECO:0000313" key="3">
    <source>
        <dbReference type="Proteomes" id="UP000037136"/>
    </source>
</evidence>
<sequence length="236" mass="25729">MADILGLRLESPFDRAGKPKLSRSGLSPEAVAAAEADDELLRCRFQASHVEAKLALHAIYVLRRMFMPEEARGPISWHHLISLRDARWTDGSRPALNIVISRANCARCGSFVQKLAAMTAVDLRIVVGTELGEISRRKYAINKYGEESLIGCRWEGGVDGNRMRLRNPTNLETESAPAQGQDSAAMSKEGIKSPNTQPTPPAKTPPPKPGQQGSHASVIKPLPATPELQPPKLLRS</sequence>
<evidence type="ECO:0000313" key="2">
    <source>
        <dbReference type="EMBL" id="PFH58633.1"/>
    </source>
</evidence>